<sequence>MSKMKRNLLAKLKSPFTAAGKSRKDRVNSLSTKLSVNEEYLQVFRTKSYIEMWDKVQGQIGITTTSSSSSRISPSSSFPFYLDLSEYLLEPRQETLKEMIKSLNFHHLLIDYFGASLQACNICQLLLNSVHQTRSAYKKIKLVIKMSKKMHGHVDFITEDNYRPIFRELKSFALLKNPLSIISAVQFHDIHDDNLVLLHRLTSANKKIKRRAKLRRICKKVGGVGLVVSQTALLIALLVFAFHSILGMAAAPALIGCSLALHRKKKMERAQESAGKRLHEGVAGEQLDVAARGVFILIKDFDTMSRMVRRLHNEVEHRKNVSEMCVRIGKCELLDEVVKEFDAQERSFLEQLEELEEHIYLCLLTINRSRGLVIREIMENQ</sequence>
<keyword evidence="5 6" id="KW-0472">Membrane</keyword>
<evidence type="ECO:0000256" key="6">
    <source>
        <dbReference type="SAM" id="Phobius"/>
    </source>
</evidence>
<gene>
    <name evidence="7" type="ORF">FEM48_Zijuj06G0015600</name>
</gene>
<evidence type="ECO:0000256" key="5">
    <source>
        <dbReference type="ARBA" id="ARBA00023136"/>
    </source>
</evidence>
<name>A0A978V6E4_ZIZJJ</name>
<proteinExistence type="inferred from homology"/>
<accession>A0A978V6E4</accession>
<dbReference type="Proteomes" id="UP000813462">
    <property type="component" value="Unassembled WGS sequence"/>
</dbReference>
<feature type="transmembrane region" description="Helical" evidence="6">
    <location>
        <begin position="217"/>
        <end position="239"/>
    </location>
</feature>
<evidence type="ECO:0000313" key="8">
    <source>
        <dbReference type="Proteomes" id="UP000813462"/>
    </source>
</evidence>
<organism evidence="7 8">
    <name type="scientific">Ziziphus jujuba var. spinosa</name>
    <dbReference type="NCBI Taxonomy" id="714518"/>
    <lineage>
        <taxon>Eukaryota</taxon>
        <taxon>Viridiplantae</taxon>
        <taxon>Streptophyta</taxon>
        <taxon>Embryophyta</taxon>
        <taxon>Tracheophyta</taxon>
        <taxon>Spermatophyta</taxon>
        <taxon>Magnoliopsida</taxon>
        <taxon>eudicotyledons</taxon>
        <taxon>Gunneridae</taxon>
        <taxon>Pentapetalae</taxon>
        <taxon>rosids</taxon>
        <taxon>fabids</taxon>
        <taxon>Rosales</taxon>
        <taxon>Rhamnaceae</taxon>
        <taxon>Paliureae</taxon>
        <taxon>Ziziphus</taxon>
    </lineage>
</organism>
<keyword evidence="4 6" id="KW-1133">Transmembrane helix</keyword>
<dbReference type="InterPro" id="IPR007749">
    <property type="entry name" value="DUF677"/>
</dbReference>
<evidence type="ECO:0000313" key="7">
    <source>
        <dbReference type="EMBL" id="KAH7523479.1"/>
    </source>
</evidence>
<dbReference type="EMBL" id="JAEACU010000006">
    <property type="protein sequence ID" value="KAH7523479.1"/>
    <property type="molecule type" value="Genomic_DNA"/>
</dbReference>
<dbReference type="GO" id="GO:0016020">
    <property type="term" value="C:membrane"/>
    <property type="evidence" value="ECO:0007669"/>
    <property type="project" value="UniProtKB-SubCell"/>
</dbReference>
<dbReference type="Pfam" id="PF05055">
    <property type="entry name" value="DUF677"/>
    <property type="match status" value="1"/>
</dbReference>
<evidence type="ECO:0000256" key="1">
    <source>
        <dbReference type="ARBA" id="ARBA00004370"/>
    </source>
</evidence>
<reference evidence="7" key="1">
    <citation type="journal article" date="2021" name="Front. Plant Sci.">
        <title>Chromosome-Scale Genome Assembly for Chinese Sour Jujube and Insights Into Its Genome Evolution and Domestication Signature.</title>
        <authorList>
            <person name="Shen L.-Y."/>
            <person name="Luo H."/>
            <person name="Wang X.-L."/>
            <person name="Wang X.-M."/>
            <person name="Qiu X.-J."/>
            <person name="Liu H."/>
            <person name="Zhou S.-S."/>
            <person name="Jia K.-H."/>
            <person name="Nie S."/>
            <person name="Bao Y.-T."/>
            <person name="Zhang R.-G."/>
            <person name="Yun Q.-Z."/>
            <person name="Chai Y.-H."/>
            <person name="Lu J.-Y."/>
            <person name="Li Y."/>
            <person name="Zhao S.-W."/>
            <person name="Mao J.-F."/>
            <person name="Jia S.-G."/>
            <person name="Mao Y.-M."/>
        </authorList>
    </citation>
    <scope>NUCLEOTIDE SEQUENCE</scope>
    <source>
        <strain evidence="7">AT0</strain>
        <tissue evidence="7">Leaf</tissue>
    </source>
</reference>
<dbReference type="OrthoDB" id="776561at2759"/>
<comment type="subcellular location">
    <subcellularLocation>
        <location evidence="1">Membrane</location>
    </subcellularLocation>
</comment>
<feature type="transmembrane region" description="Helical" evidence="6">
    <location>
        <begin position="245"/>
        <end position="261"/>
    </location>
</feature>
<comment type="caution">
    <text evidence="7">The sequence shown here is derived from an EMBL/GenBank/DDBJ whole genome shotgun (WGS) entry which is preliminary data.</text>
</comment>
<evidence type="ECO:0000256" key="2">
    <source>
        <dbReference type="ARBA" id="ARBA00009074"/>
    </source>
</evidence>
<dbReference type="PANTHER" id="PTHR31113">
    <property type="entry name" value="UPF0496 PROTEIN 3-RELATED"/>
    <property type="match status" value="1"/>
</dbReference>
<keyword evidence="3 6" id="KW-0812">Transmembrane</keyword>
<dbReference type="AlphaFoldDB" id="A0A978V6E4"/>
<comment type="similarity">
    <text evidence="2">Belongs to the UPF0496 family.</text>
</comment>
<dbReference type="PANTHER" id="PTHR31113:SF20">
    <property type="entry name" value="UPF0496 PROTEIN 2-RELATED"/>
    <property type="match status" value="1"/>
</dbReference>
<evidence type="ECO:0000256" key="3">
    <source>
        <dbReference type="ARBA" id="ARBA00022692"/>
    </source>
</evidence>
<evidence type="ECO:0000256" key="4">
    <source>
        <dbReference type="ARBA" id="ARBA00022989"/>
    </source>
</evidence>
<protein>
    <submittedName>
        <fullName evidence="7">Uncharacterized protein</fullName>
    </submittedName>
</protein>